<evidence type="ECO:0000256" key="1">
    <source>
        <dbReference type="SAM" id="MobiDB-lite"/>
    </source>
</evidence>
<reference evidence="2" key="2">
    <citation type="submission" date="2013-10" db="EMBL/GenBank/DDBJ databases">
        <authorList>
            <person name="Aslett M."/>
        </authorList>
    </citation>
    <scope>NUCLEOTIDE SEQUENCE [LARGE SCALE GENOMIC DNA]</scope>
    <source>
        <strain evidence="2">Weybridge</strain>
    </source>
</reference>
<dbReference type="AlphaFoldDB" id="U6MEM5"/>
<evidence type="ECO:0000313" key="3">
    <source>
        <dbReference type="Proteomes" id="UP000030763"/>
    </source>
</evidence>
<feature type="region of interest" description="Disordered" evidence="1">
    <location>
        <begin position="169"/>
        <end position="207"/>
    </location>
</feature>
<name>U6MEM5_EIMMA</name>
<dbReference type="OrthoDB" id="347767at2759"/>
<dbReference type="VEuPathDB" id="ToxoDB:EMWEY_00027490"/>
<accession>U6MEM5</accession>
<feature type="region of interest" description="Disordered" evidence="1">
    <location>
        <begin position="572"/>
        <end position="593"/>
    </location>
</feature>
<feature type="region of interest" description="Disordered" evidence="1">
    <location>
        <begin position="1"/>
        <end position="23"/>
    </location>
</feature>
<protein>
    <submittedName>
        <fullName evidence="2">Uncharacterized protein</fullName>
    </submittedName>
</protein>
<sequence length="963" mass="103015">MNKVRSPSAQPFRRGAEGETPADERLVVHAADFAAGGVVEAAGHPTKSRQGWVGEVESYRGDNPGSARGCIPSECRLRFQTTAANCTECSVSGIMMDPVMLNGPGYCGSLRAVSSGGGELPTHHDDKTSQRFVGGFVHRTERAEHRRVGIQGELSTSGLNMEERGKLGRDVEAGSSAWQARAPATRDSGGQHTVGSSDEGESFHTDIPPEQNKLYLERIMHITDEGPFTAGVLPSREDLVRRLLPVLPPNCAILFMKNSIESLYDDSVAAVSSAQAALSSSKGGGSGCTKGGDDYAGSASTGKPLELSGGSVVASPSNRVSARAAVNRDNEREARLLQPGVECGQKMVGDRCDADLFARGAFKHIWGLRQCDFEEARKKALEGVNGKSVEVEGVSNELSQLRAVMYVVREEWEAFTLNSCSHTGVVRAVASEVSHVSVRNRPPVVCKGLPTMAVGGVGCQHCRKQQSRACSGWWRSRYVLMRVIVTLADRSSDGSKLKSVPASKCSRHVEGGSGDVSSCPDCKLEQRKKSEELHGSTKSSFVYQAWPPTPEGSGLGTHPEKTPLCTGVEAVGTELSPPRQTSPLQSSLSDSSVPFQQQGGLRTGCCSGDQAAGGCSCVGAPTPIYIFKHGSVPSGCMDDGVQLELKEFAAEPFWHGYRESNHELHSGGNQKIAEALDMGCSQAQVTLDAIIKGEWYFSKASEESLLRIIENTNKKIEAPMEPNVAGDLRVENGNDSREANERLTRLASLLSSPCDSFEGFVSSGCGDAQRAAQELSSNNSTADSRPLLPHLWGACGGEKAVDVPSSDVPLRGPSHQQVQGNVGATLRDGVWQYSGAHRGKRRVLRRSFKSQTASCFDSAGGARRVLAHCYAVCASTIRMEVVAEAQNSYLGLCMEERELAAVFLEFVALVAPGAINTGDDNGGIGVEQPTFDVSDPVDDIERKVRASYKRKQVHMRQSRVSVA</sequence>
<dbReference type="EMBL" id="HG721283">
    <property type="protein sequence ID" value="CDJ60100.1"/>
    <property type="molecule type" value="Genomic_DNA"/>
</dbReference>
<gene>
    <name evidence="2" type="ORF">EMWEY_00027490</name>
</gene>
<feature type="region of interest" description="Disordered" evidence="1">
    <location>
        <begin position="493"/>
        <end position="518"/>
    </location>
</feature>
<keyword evidence="3" id="KW-1185">Reference proteome</keyword>
<organism evidence="2 3">
    <name type="scientific">Eimeria maxima</name>
    <name type="common">Coccidian parasite</name>
    <dbReference type="NCBI Taxonomy" id="5804"/>
    <lineage>
        <taxon>Eukaryota</taxon>
        <taxon>Sar</taxon>
        <taxon>Alveolata</taxon>
        <taxon>Apicomplexa</taxon>
        <taxon>Conoidasida</taxon>
        <taxon>Coccidia</taxon>
        <taxon>Eucoccidiorida</taxon>
        <taxon>Eimeriorina</taxon>
        <taxon>Eimeriidae</taxon>
        <taxon>Eimeria</taxon>
    </lineage>
</organism>
<dbReference type="OMA" id="VVREEWE"/>
<proteinExistence type="predicted"/>
<feature type="compositionally biased region" description="Low complexity" evidence="1">
    <location>
        <begin position="581"/>
        <end position="593"/>
    </location>
</feature>
<dbReference type="GeneID" id="25336735"/>
<dbReference type="Proteomes" id="UP000030763">
    <property type="component" value="Unassembled WGS sequence"/>
</dbReference>
<feature type="compositionally biased region" description="Basic and acidic residues" evidence="1">
    <location>
        <begin position="14"/>
        <end position="23"/>
    </location>
</feature>
<evidence type="ECO:0000313" key="2">
    <source>
        <dbReference type="EMBL" id="CDJ60100.1"/>
    </source>
</evidence>
<reference evidence="2" key="1">
    <citation type="submission" date="2013-10" db="EMBL/GenBank/DDBJ databases">
        <title>Genomic analysis of the causative agents of coccidiosis in chickens.</title>
        <authorList>
            <person name="Reid A.J."/>
            <person name="Blake D."/>
            <person name="Billington K."/>
            <person name="Browne H."/>
            <person name="Dunn M."/>
            <person name="Hung S."/>
            <person name="Kawahara F."/>
            <person name="Miranda-Saavedra D."/>
            <person name="Mourier T."/>
            <person name="Nagra H."/>
            <person name="Otto T.D."/>
            <person name="Rawlings N."/>
            <person name="Sanchez A."/>
            <person name="Sanders M."/>
            <person name="Subramaniam C."/>
            <person name="Tay Y."/>
            <person name="Dear P."/>
            <person name="Doerig C."/>
            <person name="Gruber A."/>
            <person name="Parkinson J."/>
            <person name="Shirley M."/>
            <person name="Wan K.L."/>
            <person name="Berriman M."/>
            <person name="Tomley F."/>
            <person name="Pain A."/>
        </authorList>
    </citation>
    <scope>NUCLEOTIDE SEQUENCE [LARGE SCALE GENOMIC DNA]</scope>
    <source>
        <strain evidence="2">Weybridge</strain>
    </source>
</reference>
<dbReference type="RefSeq" id="XP_013336745.1">
    <property type="nucleotide sequence ID" value="XM_013481291.1"/>
</dbReference>